<dbReference type="eggNOG" id="COG2979">
    <property type="taxonomic scope" value="Bacteria"/>
</dbReference>
<reference evidence="2" key="1">
    <citation type="journal article" date="2011" name="J. Bacteriol.">
        <title>Genome sequences of eight morphologically diverse alphaproteobacteria.</title>
        <authorList>
            <consortium name="US DOE Joint Genome Institute"/>
            <person name="Brown P.J."/>
            <person name="Kysela D.T."/>
            <person name="Buechlein A."/>
            <person name="Hemmerich C."/>
            <person name="Brun Y.V."/>
        </authorList>
    </citation>
    <scope>NUCLEOTIDE SEQUENCE [LARGE SCALE GENOMIC DNA]</scope>
    <source>
        <strain evidence="2">ATCC 49814 / DSM 5838 / IFAM 1418</strain>
    </source>
</reference>
<dbReference type="Gene3D" id="1.10.3680.10">
    <property type="entry name" value="TerB-like"/>
    <property type="match status" value="1"/>
</dbReference>
<dbReference type="HOGENOM" id="CLU_1208443_0_0_5"/>
<dbReference type="AlphaFoldDB" id="C6XQ05"/>
<dbReference type="Proteomes" id="UP000002745">
    <property type="component" value="Chromosome"/>
</dbReference>
<dbReference type="RefSeq" id="WP_015826672.1">
    <property type="nucleotide sequence ID" value="NC_012982.1"/>
</dbReference>
<protein>
    <submittedName>
        <fullName evidence="1">Uncharacterized protein</fullName>
    </submittedName>
</protein>
<dbReference type="InterPro" id="IPR007486">
    <property type="entry name" value="YebE"/>
</dbReference>
<keyword evidence="2" id="KW-1185">Reference proteome</keyword>
<dbReference type="Pfam" id="PF04391">
    <property type="entry name" value="DUF533"/>
    <property type="match status" value="1"/>
</dbReference>
<evidence type="ECO:0000313" key="1">
    <source>
        <dbReference type="EMBL" id="ACT58522.1"/>
    </source>
</evidence>
<gene>
    <name evidence="1" type="ordered locus">Hbal_0828</name>
</gene>
<dbReference type="OrthoDB" id="5459344at2"/>
<evidence type="ECO:0000313" key="2">
    <source>
        <dbReference type="Proteomes" id="UP000002745"/>
    </source>
</evidence>
<sequence>MFDIEKILKQVQEKATQIADEIDVDASVESAKEMAKKVQDRIETDENARNAAIGGGALLAVLMASSGGRKLVGNVAKTGAVAAMGAMAWNAWQKRDGATADSHNDAASYGFAGNDSEDPAFSIAVVESMAAAAHADGQLDADEADAIKIALKEGGLNETVLDETISRADILNRISKAAITPNHAVQLYAAACAGACQVSDEENVFLTELADKLEIDSRVSARIRAEMNL</sequence>
<proteinExistence type="predicted"/>
<name>C6XQ05_HIRBI</name>
<accession>C6XQ05</accession>
<dbReference type="STRING" id="582402.Hbal_0828"/>
<dbReference type="SUPFAM" id="SSF158682">
    <property type="entry name" value="TerB-like"/>
    <property type="match status" value="1"/>
</dbReference>
<dbReference type="KEGG" id="hba:Hbal_0828"/>
<organism evidence="1 2">
    <name type="scientific">Hirschia baltica (strain ATCC 49814 / DSM 5838 / IFAM 1418)</name>
    <dbReference type="NCBI Taxonomy" id="582402"/>
    <lineage>
        <taxon>Bacteria</taxon>
        <taxon>Pseudomonadati</taxon>
        <taxon>Pseudomonadota</taxon>
        <taxon>Alphaproteobacteria</taxon>
        <taxon>Hyphomonadales</taxon>
        <taxon>Hyphomonadaceae</taxon>
        <taxon>Hirschia</taxon>
    </lineage>
</organism>
<dbReference type="InterPro" id="IPR029024">
    <property type="entry name" value="TerB-like"/>
</dbReference>
<dbReference type="EMBL" id="CP001678">
    <property type="protein sequence ID" value="ACT58522.1"/>
    <property type="molecule type" value="Genomic_DNA"/>
</dbReference>